<feature type="compositionally biased region" description="Acidic residues" evidence="2">
    <location>
        <begin position="147"/>
        <end position="156"/>
    </location>
</feature>
<comment type="similarity">
    <text evidence="1">Belongs to the SAS10 family.</text>
</comment>
<protein>
    <recommendedName>
        <fullName evidence="5">Neuroguidin</fullName>
    </recommendedName>
</protein>
<dbReference type="AlphaFoldDB" id="A0A8K0G1A8"/>
<gene>
    <name evidence="3" type="ORF">ILUMI_23776</name>
</gene>
<feature type="region of interest" description="Disordered" evidence="2">
    <location>
        <begin position="262"/>
        <end position="301"/>
    </location>
</feature>
<accession>A0A8K0G1A8</accession>
<dbReference type="PANTHER" id="PTHR13237">
    <property type="entry name" value="SOMETHING ABOUT SILENCING PROTEIN 10-RELATED"/>
    <property type="match status" value="1"/>
</dbReference>
<evidence type="ECO:0008006" key="5">
    <source>
        <dbReference type="Google" id="ProtNLM"/>
    </source>
</evidence>
<feature type="compositionally biased region" description="Basic residues" evidence="2">
    <location>
        <begin position="280"/>
        <end position="301"/>
    </location>
</feature>
<evidence type="ECO:0000256" key="1">
    <source>
        <dbReference type="ARBA" id="ARBA00010979"/>
    </source>
</evidence>
<dbReference type="OrthoDB" id="203440at2759"/>
<dbReference type="GO" id="GO:0000462">
    <property type="term" value="P:maturation of SSU-rRNA from tricistronic rRNA transcript (SSU-rRNA, 5.8S rRNA, LSU-rRNA)"/>
    <property type="evidence" value="ECO:0007669"/>
    <property type="project" value="TreeGrafter"/>
</dbReference>
<dbReference type="PANTHER" id="PTHR13237:SF9">
    <property type="entry name" value="NEUROGUIDIN"/>
    <property type="match status" value="1"/>
</dbReference>
<comment type="caution">
    <text evidence="3">The sequence shown here is derived from an EMBL/GenBank/DDBJ whole genome shotgun (WGS) entry which is preliminary data.</text>
</comment>
<feature type="region of interest" description="Disordered" evidence="2">
    <location>
        <begin position="125"/>
        <end position="167"/>
    </location>
</feature>
<proteinExistence type="inferred from homology"/>
<evidence type="ECO:0000313" key="3">
    <source>
        <dbReference type="EMBL" id="KAF2882406.1"/>
    </source>
</evidence>
<organism evidence="3 4">
    <name type="scientific">Ignelater luminosus</name>
    <name type="common">Cucubano</name>
    <name type="synonym">Pyrophorus luminosus</name>
    <dbReference type="NCBI Taxonomy" id="2038154"/>
    <lineage>
        <taxon>Eukaryota</taxon>
        <taxon>Metazoa</taxon>
        <taxon>Ecdysozoa</taxon>
        <taxon>Arthropoda</taxon>
        <taxon>Hexapoda</taxon>
        <taxon>Insecta</taxon>
        <taxon>Pterygota</taxon>
        <taxon>Neoptera</taxon>
        <taxon>Endopterygota</taxon>
        <taxon>Coleoptera</taxon>
        <taxon>Polyphaga</taxon>
        <taxon>Elateriformia</taxon>
        <taxon>Elateroidea</taxon>
        <taxon>Elateridae</taxon>
        <taxon>Agrypninae</taxon>
        <taxon>Pyrophorini</taxon>
        <taxon>Ignelater</taxon>
    </lineage>
</organism>
<evidence type="ECO:0000313" key="4">
    <source>
        <dbReference type="Proteomes" id="UP000801492"/>
    </source>
</evidence>
<dbReference type="InterPro" id="IPR007146">
    <property type="entry name" value="Sas10/Utp3/C1D"/>
</dbReference>
<evidence type="ECO:0000256" key="2">
    <source>
        <dbReference type="SAM" id="MobiDB-lite"/>
    </source>
</evidence>
<dbReference type="Proteomes" id="UP000801492">
    <property type="component" value="Unassembled WGS sequence"/>
</dbReference>
<keyword evidence="4" id="KW-1185">Reference proteome</keyword>
<reference evidence="3" key="1">
    <citation type="submission" date="2019-08" db="EMBL/GenBank/DDBJ databases">
        <title>The genome of the North American firefly Photinus pyralis.</title>
        <authorList>
            <consortium name="Photinus pyralis genome working group"/>
            <person name="Fallon T.R."/>
            <person name="Sander Lower S.E."/>
            <person name="Weng J.-K."/>
        </authorList>
    </citation>
    <scope>NUCLEOTIDE SEQUENCE</scope>
    <source>
        <strain evidence="3">TRF0915ILg1</strain>
        <tissue evidence="3">Whole body</tissue>
    </source>
</reference>
<dbReference type="GO" id="GO:0032040">
    <property type="term" value="C:small-subunit processome"/>
    <property type="evidence" value="ECO:0007669"/>
    <property type="project" value="TreeGrafter"/>
</dbReference>
<sequence length="301" mass="34171">MVQATDDNISAHPDLPQALVLLGEMNVSAQHVASLVDNMIQRVRKGEITTDQGLSFLEMKYNMLLSYLINLTYVVLRKCSGEKIEGDPCIDRLVEIRTVLEKIRPIDHKLKYQIDKLVKTAVTGTNAGDPTSFKANPENLMGKLDESSSEEGEEAEENKKDKSKTGLYVPPKLSAVHFIDETTQERNKRAQERNKKLALSSSIMQDLREEYLDTPIEVSQGSRAQQIITKQQQERQQYEEEYLTRLPLTKAEKHARRQLSTLGTLGDEVTNFGTSTSSGGKKRKRSFKSKGKKNFKRKRFH</sequence>
<dbReference type="EMBL" id="VTPC01090619">
    <property type="protein sequence ID" value="KAF2882406.1"/>
    <property type="molecule type" value="Genomic_DNA"/>
</dbReference>
<name>A0A8K0G1A8_IGNLU</name>
<dbReference type="Pfam" id="PF04000">
    <property type="entry name" value="Sas10_Utp3"/>
    <property type="match status" value="1"/>
</dbReference>